<dbReference type="Proteomes" id="UP000070089">
    <property type="component" value="Unassembled WGS sequence"/>
</dbReference>
<comment type="function">
    <text evidence="7">Component of the Mediator complex, a coactivator involved in the regulated transcription of nearly all RNA polymerase II-dependent genes. Mediator functions as a bridge to convey information from gene-specific regulatory proteins to the basal RNA polymerase II transcription machinery. Mediator is recruited to promoters by direct interactions with regulatory proteins and serves as a scaffold for the assembly of a functional preinitiation complex with RNA polymerase II and the general transcription factors.</text>
</comment>
<dbReference type="AlphaFoldDB" id="A0A132NN59"/>
<evidence type="ECO:0000256" key="4">
    <source>
        <dbReference type="ARBA" id="ARBA00023159"/>
    </source>
</evidence>
<evidence type="ECO:0000256" key="2">
    <source>
        <dbReference type="ARBA" id="ARBA00006378"/>
    </source>
</evidence>
<comment type="similarity">
    <text evidence="2 7">Belongs to the Mediator complex subunit 31 family.</text>
</comment>
<evidence type="ECO:0000256" key="5">
    <source>
        <dbReference type="ARBA" id="ARBA00023163"/>
    </source>
</evidence>
<dbReference type="FunFam" id="1.10.10.1340:FF:000007">
    <property type="entry name" value="Mediator of RNA polymerase II transcription subunit 31"/>
    <property type="match status" value="1"/>
</dbReference>
<evidence type="ECO:0000256" key="3">
    <source>
        <dbReference type="ARBA" id="ARBA00023015"/>
    </source>
</evidence>
<dbReference type="Pfam" id="PF05669">
    <property type="entry name" value="Med31"/>
    <property type="match status" value="1"/>
</dbReference>
<keyword evidence="3 7" id="KW-0805">Transcription regulation</keyword>
<organism evidence="8 9">
    <name type="scientific">Giardia duodenalis assemblage B</name>
    <dbReference type="NCBI Taxonomy" id="1394984"/>
    <lineage>
        <taxon>Eukaryota</taxon>
        <taxon>Metamonada</taxon>
        <taxon>Diplomonadida</taxon>
        <taxon>Hexamitidae</taxon>
        <taxon>Giardiinae</taxon>
        <taxon>Giardia</taxon>
    </lineage>
</organism>
<evidence type="ECO:0000313" key="9">
    <source>
        <dbReference type="Proteomes" id="UP000070089"/>
    </source>
</evidence>
<dbReference type="InterPro" id="IPR008831">
    <property type="entry name" value="Mediator_Med31"/>
</dbReference>
<evidence type="ECO:0000256" key="6">
    <source>
        <dbReference type="ARBA" id="ARBA00023242"/>
    </source>
</evidence>
<dbReference type="PANTHER" id="PTHR13186">
    <property type="entry name" value="MEDIATOR OF RNA POLYMERASE II TRANSCRIPTION SUBUNIT 31"/>
    <property type="match status" value="1"/>
</dbReference>
<evidence type="ECO:0000256" key="7">
    <source>
        <dbReference type="RuleBase" id="RU364129"/>
    </source>
</evidence>
<sequence>MATLPPDHIRLQVDLEFVHLLANLEYVQSLLDAQYFEDEKFHTYLRYLQYIRRPEYSCYVKYPRALYMLEKLTDPAFYSALLAPVGECHGLSRLAVYMQQDALDSQFFEEDQAEMEAITAQLATRRTNVDSN</sequence>
<dbReference type="OrthoDB" id="10257739at2759"/>
<keyword evidence="5 7" id="KW-0804">Transcription</keyword>
<dbReference type="VEuPathDB" id="GiardiaDB:QR46_4510"/>
<reference evidence="8 9" key="1">
    <citation type="journal article" date="2015" name="Mol. Biochem. Parasitol.">
        <title>Identification of polymorphic genes for use in assemblage B genotyping assays through comparative genomics of multiple assemblage B Giardia duodenalis isolates.</title>
        <authorList>
            <person name="Wielinga C."/>
            <person name="Thompson R.C."/>
            <person name="Monis P."/>
            <person name="Ryan U."/>
        </authorList>
    </citation>
    <scope>NUCLEOTIDE SEQUENCE [LARGE SCALE GENOMIC DNA]</scope>
    <source>
        <strain evidence="8 9">BAH15c1</strain>
    </source>
</reference>
<name>A0A132NN59_GIAIN</name>
<dbReference type="GO" id="GO:0003712">
    <property type="term" value="F:transcription coregulator activity"/>
    <property type="evidence" value="ECO:0007669"/>
    <property type="project" value="InterPro"/>
</dbReference>
<proteinExistence type="inferred from homology"/>
<keyword evidence="4 7" id="KW-0010">Activator</keyword>
<dbReference type="InterPro" id="IPR038089">
    <property type="entry name" value="Med31_sf"/>
</dbReference>
<protein>
    <recommendedName>
        <fullName evidence="7">Mediator of RNA polymerase II transcription subunit 31</fullName>
    </recommendedName>
</protein>
<evidence type="ECO:0000313" key="8">
    <source>
        <dbReference type="EMBL" id="KWX11519.1"/>
    </source>
</evidence>
<gene>
    <name evidence="8" type="ORF">QR46_4510</name>
</gene>
<keyword evidence="6 7" id="KW-0539">Nucleus</keyword>
<dbReference type="EMBL" id="JXTI01000177">
    <property type="protein sequence ID" value="KWX11519.1"/>
    <property type="molecule type" value="Genomic_DNA"/>
</dbReference>
<evidence type="ECO:0000256" key="1">
    <source>
        <dbReference type="ARBA" id="ARBA00004123"/>
    </source>
</evidence>
<comment type="subunit">
    <text evidence="7">Component of the Mediator complex.</text>
</comment>
<comment type="subcellular location">
    <subcellularLocation>
        <location evidence="1 7">Nucleus</location>
    </subcellularLocation>
</comment>
<dbReference type="GO" id="GO:0006355">
    <property type="term" value="P:regulation of DNA-templated transcription"/>
    <property type="evidence" value="ECO:0007669"/>
    <property type="project" value="InterPro"/>
</dbReference>
<dbReference type="Gene3D" id="1.10.10.1340">
    <property type="entry name" value="Mediator of RNA polymerase II, submodule Med31 (Soh1)"/>
    <property type="match status" value="1"/>
</dbReference>
<dbReference type="GO" id="GO:0016592">
    <property type="term" value="C:mediator complex"/>
    <property type="evidence" value="ECO:0007669"/>
    <property type="project" value="InterPro"/>
</dbReference>
<comment type="caution">
    <text evidence="8">The sequence shown here is derived from an EMBL/GenBank/DDBJ whole genome shotgun (WGS) entry which is preliminary data.</text>
</comment>
<accession>A0A132NN59</accession>